<dbReference type="Gene3D" id="1.20.120.30">
    <property type="entry name" value="Aspartate receptor, ligand-binding domain"/>
    <property type="match status" value="1"/>
</dbReference>
<dbReference type="EMBL" id="AAPH01000014">
    <property type="protein sequence ID" value="EAS43006.1"/>
    <property type="molecule type" value="Genomic_DNA"/>
</dbReference>
<dbReference type="PANTHER" id="PTHR32089:SF70">
    <property type="entry name" value="ENERGY TAXIS MODULATING METHYL ACCEPTING SENSORY TRANSDUCER"/>
    <property type="match status" value="1"/>
</dbReference>
<evidence type="ECO:0000256" key="4">
    <source>
        <dbReference type="SAM" id="Coils"/>
    </source>
</evidence>
<dbReference type="PROSITE" id="PS50111">
    <property type="entry name" value="CHEMOTAXIS_TRANSDUC_2"/>
    <property type="match status" value="1"/>
</dbReference>
<comment type="subcellular location">
    <subcellularLocation>
        <location evidence="1">Membrane</location>
    </subcellularLocation>
</comment>
<dbReference type="GO" id="GO:0007165">
    <property type="term" value="P:signal transduction"/>
    <property type="evidence" value="ECO:0007669"/>
    <property type="project" value="UniProtKB-KW"/>
</dbReference>
<sequence>MFFNRQLKNENTLLKQKLITQNEQHQSEIYSLTEQLNISRNETQQSQQHNQLDTAVMSSHLRGGSLLETIRQGLASSAENLVEENEELKQLDEMFTQTHAALSRLENRAEKISTQASNSMKAVATLDTTAASIGQLVLTIQEISAQTNLLALNAAIEAARAGEAGRGFAVVADEVRALAGKAHDASGKIEHLVNQVLSQTNDIKATITENQQCAEEVSASSEQIDAVVTNVLSKSQHMQEVIRIATARAFLDTVKLDHAVWKNNVYSIIEKRNFNAAVNAHTECRLGKWYFEGDGAKHYSHLPHFSYIDGPHKLVHDSGRYALEAGVKDDQKTLITHINAMEDASEQVAANIARLLDDVIKYKH</sequence>
<keyword evidence="2 3" id="KW-0807">Transducer</keyword>
<dbReference type="HOGENOM" id="CLU_000445_21_0_6"/>
<dbReference type="GO" id="GO:0016020">
    <property type="term" value="C:membrane"/>
    <property type="evidence" value="ECO:0007669"/>
    <property type="project" value="UniProtKB-SubCell"/>
</dbReference>
<dbReference type="Gene3D" id="6.10.250.3200">
    <property type="match status" value="1"/>
</dbReference>
<protein>
    <recommendedName>
        <fullName evidence="5">Methyl-accepting transducer domain-containing protein</fullName>
    </recommendedName>
</protein>
<proteinExistence type="predicted"/>
<name>Q1Z3K0_9GAMM</name>
<feature type="domain" description="Methyl-accepting transducer" evidence="5">
    <location>
        <begin position="67"/>
        <end position="273"/>
    </location>
</feature>
<feature type="coiled-coil region" evidence="4">
    <location>
        <begin position="4"/>
        <end position="35"/>
    </location>
</feature>
<dbReference type="RefSeq" id="WP_006230260.1">
    <property type="nucleotide sequence ID" value="NZ_CH724134.1"/>
</dbReference>
<dbReference type="InterPro" id="IPR004089">
    <property type="entry name" value="MCPsignal_dom"/>
</dbReference>
<dbReference type="PANTHER" id="PTHR32089">
    <property type="entry name" value="METHYL-ACCEPTING CHEMOTAXIS PROTEIN MCPB"/>
    <property type="match status" value="1"/>
</dbReference>
<feature type="coiled-coil region" evidence="4">
    <location>
        <begin position="71"/>
        <end position="108"/>
    </location>
</feature>
<dbReference type="InterPro" id="IPR025991">
    <property type="entry name" value="Chemoreceptor_zinc-bind_dom"/>
</dbReference>
<dbReference type="Proteomes" id="UP000003789">
    <property type="component" value="Unassembled WGS sequence"/>
</dbReference>
<dbReference type="OrthoDB" id="9808588at2"/>
<dbReference type="Pfam" id="PF13682">
    <property type="entry name" value="CZB"/>
    <property type="match status" value="1"/>
</dbReference>
<keyword evidence="4" id="KW-0175">Coiled coil</keyword>
<evidence type="ECO:0000313" key="7">
    <source>
        <dbReference type="Proteomes" id="UP000003789"/>
    </source>
</evidence>
<evidence type="ECO:0000256" key="2">
    <source>
        <dbReference type="ARBA" id="ARBA00023224"/>
    </source>
</evidence>
<dbReference type="Pfam" id="PF00015">
    <property type="entry name" value="MCPsignal"/>
    <property type="match status" value="1"/>
</dbReference>
<comment type="caution">
    <text evidence="6">The sequence shown here is derived from an EMBL/GenBank/DDBJ whole genome shotgun (WGS) entry which is preliminary data.</text>
</comment>
<dbReference type="SUPFAM" id="SSF58104">
    <property type="entry name" value="Methyl-accepting chemotaxis protein (MCP) signaling domain"/>
    <property type="match status" value="1"/>
</dbReference>
<organism evidence="6 7">
    <name type="scientific">Photobacterium profundum 3TCK</name>
    <dbReference type="NCBI Taxonomy" id="314280"/>
    <lineage>
        <taxon>Bacteria</taxon>
        <taxon>Pseudomonadati</taxon>
        <taxon>Pseudomonadota</taxon>
        <taxon>Gammaproteobacteria</taxon>
        <taxon>Vibrionales</taxon>
        <taxon>Vibrionaceae</taxon>
        <taxon>Photobacterium</taxon>
    </lineage>
</organism>
<evidence type="ECO:0000256" key="3">
    <source>
        <dbReference type="PROSITE-ProRule" id="PRU00284"/>
    </source>
</evidence>
<evidence type="ECO:0000313" key="6">
    <source>
        <dbReference type="EMBL" id="EAS43006.1"/>
    </source>
</evidence>
<reference evidence="6 7" key="1">
    <citation type="submission" date="2006-03" db="EMBL/GenBank/DDBJ databases">
        <authorList>
            <person name="Bartlett D.H."/>
            <person name="Valle G."/>
            <person name="Lauro F.M."/>
            <person name="Vezzi A."/>
            <person name="Simonato F."/>
            <person name="Eloe E."/>
            <person name="Vitulo N."/>
            <person name="Stratton T.K."/>
            <person name="D'angelo M."/>
            <person name="Ferriera S."/>
            <person name="Johnson J."/>
            <person name="Kravitz S."/>
            <person name="Beeson K."/>
            <person name="Sutton G."/>
            <person name="Rogers Y."/>
            <person name="Friedman R."/>
            <person name="Frazier M."/>
            <person name="Venter J.C."/>
        </authorList>
    </citation>
    <scope>NUCLEOTIDE SEQUENCE [LARGE SCALE GENOMIC DNA]</scope>
    <source>
        <strain evidence="6 7">3TCK</strain>
    </source>
</reference>
<evidence type="ECO:0000259" key="5">
    <source>
        <dbReference type="PROSITE" id="PS50111"/>
    </source>
</evidence>
<gene>
    <name evidence="6" type="ORF">P3TCK_11189</name>
</gene>
<dbReference type="AlphaFoldDB" id="Q1Z3K0"/>
<dbReference type="GO" id="GO:0006935">
    <property type="term" value="P:chemotaxis"/>
    <property type="evidence" value="ECO:0007669"/>
    <property type="project" value="UniProtKB-ARBA"/>
</dbReference>
<evidence type="ECO:0000256" key="1">
    <source>
        <dbReference type="ARBA" id="ARBA00004370"/>
    </source>
</evidence>
<accession>Q1Z3K0</accession>
<dbReference type="SMART" id="SM00283">
    <property type="entry name" value="MA"/>
    <property type="match status" value="1"/>
</dbReference>